<keyword evidence="4" id="KW-1185">Reference proteome</keyword>
<dbReference type="STRING" id="318479.A0A0N4U0D7"/>
<sequence length="94" mass="10673">MTIALTDESHSNLCCIVAHSVLVELIGLTPQEAEAIRASRDKVRRREGTRRLKSVQESMERLDIIWEIEFFANGKSTPVIRNMKTCAQKLGLFD</sequence>
<reference evidence="5" key="1">
    <citation type="submission" date="2017-02" db="UniProtKB">
        <authorList>
            <consortium name="WormBaseParasite"/>
        </authorList>
    </citation>
    <scope>IDENTIFICATION</scope>
</reference>
<evidence type="ECO:0000313" key="4">
    <source>
        <dbReference type="Proteomes" id="UP000274756"/>
    </source>
</evidence>
<dbReference type="EMBL" id="UYYG01001150">
    <property type="protein sequence ID" value="VDN54398.1"/>
    <property type="molecule type" value="Genomic_DNA"/>
</dbReference>
<name>A0A0N4U0D7_DRAME</name>
<evidence type="ECO:0000313" key="2">
    <source>
        <dbReference type="EMBL" id="VDN54398.1"/>
    </source>
</evidence>
<evidence type="ECO:0000313" key="5">
    <source>
        <dbReference type="WBParaSite" id="DME_0000001101-mRNA-1"/>
    </source>
</evidence>
<protein>
    <submittedName>
        <fullName evidence="5">RMI1_C domain-containing protein</fullName>
    </submittedName>
</protein>
<proteinExistence type="predicted"/>
<reference evidence="2 4" key="2">
    <citation type="submission" date="2018-11" db="EMBL/GenBank/DDBJ databases">
        <authorList>
            <consortium name="Pathogen Informatics"/>
        </authorList>
    </citation>
    <scope>NUCLEOTIDE SEQUENCE [LARGE SCALE GENOMIC DNA]</scope>
</reference>
<feature type="domain" description="RecQ-mediated genome instability protein 1 C-terminal OB-fold" evidence="1">
    <location>
        <begin position="17"/>
        <end position="88"/>
    </location>
</feature>
<organism evidence="3 5">
    <name type="scientific">Dracunculus medinensis</name>
    <name type="common">Guinea worm</name>
    <dbReference type="NCBI Taxonomy" id="318479"/>
    <lineage>
        <taxon>Eukaryota</taxon>
        <taxon>Metazoa</taxon>
        <taxon>Ecdysozoa</taxon>
        <taxon>Nematoda</taxon>
        <taxon>Chromadorea</taxon>
        <taxon>Rhabditida</taxon>
        <taxon>Spirurina</taxon>
        <taxon>Dracunculoidea</taxon>
        <taxon>Dracunculidae</taxon>
        <taxon>Dracunculus</taxon>
    </lineage>
</organism>
<dbReference type="Pfam" id="PF16099">
    <property type="entry name" value="RMI1_C"/>
    <property type="match status" value="1"/>
</dbReference>
<dbReference type="AlphaFoldDB" id="A0A0N4U0D7"/>
<dbReference type="WBParaSite" id="DME_0000001101-mRNA-1">
    <property type="protein sequence ID" value="DME_0000001101-mRNA-1"/>
    <property type="gene ID" value="DME_0000001101"/>
</dbReference>
<dbReference type="Proteomes" id="UP000274756">
    <property type="component" value="Unassembled WGS sequence"/>
</dbReference>
<dbReference type="GO" id="GO:0000166">
    <property type="term" value="F:nucleotide binding"/>
    <property type="evidence" value="ECO:0007669"/>
    <property type="project" value="InterPro"/>
</dbReference>
<evidence type="ECO:0000259" key="1">
    <source>
        <dbReference type="Pfam" id="PF16099"/>
    </source>
</evidence>
<evidence type="ECO:0000313" key="3">
    <source>
        <dbReference type="Proteomes" id="UP000038040"/>
    </source>
</evidence>
<dbReference type="InterPro" id="IPR032199">
    <property type="entry name" value="RMI1_C"/>
</dbReference>
<gene>
    <name evidence="2" type="ORF">DME_LOCUS4371</name>
</gene>
<dbReference type="Proteomes" id="UP000038040">
    <property type="component" value="Unplaced"/>
</dbReference>
<accession>A0A0N4U0D7</accession>
<dbReference type="OrthoDB" id="341511at2759"/>